<evidence type="ECO:0000313" key="5">
    <source>
        <dbReference type="EMBL" id="MFC4263374.1"/>
    </source>
</evidence>
<evidence type="ECO:0000256" key="2">
    <source>
        <dbReference type="ARBA" id="ARBA00022840"/>
    </source>
</evidence>
<keyword evidence="1" id="KW-0547">Nucleotide-binding</keyword>
<organism evidence="5 6">
    <name type="scientific">Ferruginibacter yonginensis</name>
    <dbReference type="NCBI Taxonomy" id="1310416"/>
    <lineage>
        <taxon>Bacteria</taxon>
        <taxon>Pseudomonadati</taxon>
        <taxon>Bacteroidota</taxon>
        <taxon>Chitinophagia</taxon>
        <taxon>Chitinophagales</taxon>
        <taxon>Chitinophagaceae</taxon>
        <taxon>Ferruginibacter</taxon>
    </lineage>
</organism>
<dbReference type="InterPro" id="IPR027417">
    <property type="entry name" value="P-loop_NTPase"/>
</dbReference>
<dbReference type="SUPFAM" id="SSF52540">
    <property type="entry name" value="P-loop containing nucleoside triphosphate hydrolases"/>
    <property type="match status" value="1"/>
</dbReference>
<dbReference type="RefSeq" id="WP_379709841.1">
    <property type="nucleotide sequence ID" value="NZ_JBHSCZ010000002.1"/>
</dbReference>
<comment type="caution">
    <text evidence="5">The sequence shown here is derived from an EMBL/GenBank/DDBJ whole genome shotgun (WGS) entry which is preliminary data.</text>
</comment>
<sequence>MEIDKTTLNDLVIFDKEDEFSIFNKINATTTVRGREQLRKYIATPLPNAQAIRAIQQTITTIIQHLQQWPTCISNGTIMVVERFYDAQIDAIPQKPTPINTFSYKILHSHDFTLVKYSVKHCFDFIKGMQQLVALLLHDDTPAPLKEQLSNAQQLLHQSAFNIIHKKTTAAELNAAQTLQLGYFLLYQYKRKMYDLLNIFGRLDAWFGMAKTTQQFNLCMPEIVETDTPFIQANKLFHLMLNNPVSYNVTLNKTTNFLFLTGANMAGKSTFIKACGTAVYLAHTGMGVPAQQMQLSFFDGILSNINVIDNIAKGESYFFNEVQRIKATIKKVSDGKKWLILIDELFKGTNVQDAMKCSSEVIGGLLKVKNSLFILSTHLYEIGHELKVHPNITFNYFETAVTNDQLSFSYLLKDGISNDRLGYLILKKEGVVDMLGRL</sequence>
<accession>A0ABV8QWH7</accession>
<dbReference type="Proteomes" id="UP001595907">
    <property type="component" value="Unassembled WGS sequence"/>
</dbReference>
<keyword evidence="6" id="KW-1185">Reference proteome</keyword>
<proteinExistence type="predicted"/>
<evidence type="ECO:0000256" key="3">
    <source>
        <dbReference type="ARBA" id="ARBA00023125"/>
    </source>
</evidence>
<evidence type="ECO:0000313" key="6">
    <source>
        <dbReference type="Proteomes" id="UP001595907"/>
    </source>
</evidence>
<keyword evidence="2" id="KW-0067">ATP-binding</keyword>
<keyword evidence="3" id="KW-0238">DNA-binding</keyword>
<dbReference type="Pfam" id="PF00488">
    <property type="entry name" value="MutS_V"/>
    <property type="match status" value="1"/>
</dbReference>
<dbReference type="EMBL" id="JBHSCZ010000002">
    <property type="protein sequence ID" value="MFC4263374.1"/>
    <property type="molecule type" value="Genomic_DNA"/>
</dbReference>
<dbReference type="Gene3D" id="3.40.50.300">
    <property type="entry name" value="P-loop containing nucleotide triphosphate hydrolases"/>
    <property type="match status" value="1"/>
</dbReference>
<dbReference type="PANTHER" id="PTHR11361">
    <property type="entry name" value="DNA MISMATCH REPAIR PROTEIN MUTS FAMILY MEMBER"/>
    <property type="match status" value="1"/>
</dbReference>
<reference evidence="6" key="1">
    <citation type="journal article" date="2019" name="Int. J. Syst. Evol. Microbiol.">
        <title>The Global Catalogue of Microorganisms (GCM) 10K type strain sequencing project: providing services to taxonomists for standard genome sequencing and annotation.</title>
        <authorList>
            <consortium name="The Broad Institute Genomics Platform"/>
            <consortium name="The Broad Institute Genome Sequencing Center for Infectious Disease"/>
            <person name="Wu L."/>
            <person name="Ma J."/>
        </authorList>
    </citation>
    <scope>NUCLEOTIDE SEQUENCE [LARGE SCALE GENOMIC DNA]</scope>
    <source>
        <strain evidence="6">CECT 8289</strain>
    </source>
</reference>
<evidence type="ECO:0000259" key="4">
    <source>
        <dbReference type="SMART" id="SM00534"/>
    </source>
</evidence>
<dbReference type="PANTHER" id="PTHR11361:SF99">
    <property type="entry name" value="DNA MISMATCH REPAIR PROTEIN"/>
    <property type="match status" value="1"/>
</dbReference>
<dbReference type="Gene3D" id="1.10.1420.10">
    <property type="match status" value="1"/>
</dbReference>
<dbReference type="InterPro" id="IPR000432">
    <property type="entry name" value="DNA_mismatch_repair_MutS_C"/>
</dbReference>
<feature type="domain" description="DNA mismatch repair proteins mutS family" evidence="4">
    <location>
        <begin position="255"/>
        <end position="427"/>
    </location>
</feature>
<dbReference type="SMART" id="SM00534">
    <property type="entry name" value="MUTSac"/>
    <property type="match status" value="1"/>
</dbReference>
<dbReference type="InterPro" id="IPR036187">
    <property type="entry name" value="DNA_mismatch_repair_MutS_sf"/>
</dbReference>
<dbReference type="SUPFAM" id="SSF48334">
    <property type="entry name" value="DNA repair protein MutS, domain III"/>
    <property type="match status" value="1"/>
</dbReference>
<evidence type="ECO:0000256" key="1">
    <source>
        <dbReference type="ARBA" id="ARBA00022741"/>
    </source>
</evidence>
<name>A0ABV8QWH7_9BACT</name>
<gene>
    <name evidence="5" type="ORF">ACFOWM_10820</name>
</gene>
<dbReference type="InterPro" id="IPR045076">
    <property type="entry name" value="MutS"/>
</dbReference>
<protein>
    <submittedName>
        <fullName evidence="5">DNA mismatch repair protein MutS</fullName>
    </submittedName>
</protein>